<dbReference type="PANTHER" id="PTHR21109">
    <property type="entry name" value="MITOCHONDRIAL 28S RIBOSOMAL PROTEIN S21"/>
    <property type="match status" value="1"/>
</dbReference>
<dbReference type="EMBL" id="JMFG01000002">
    <property type="protein sequence ID" value="KDA54997.1"/>
    <property type="molecule type" value="Genomic_DNA"/>
</dbReference>
<dbReference type="RefSeq" id="WP_038046530.1">
    <property type="nucleotide sequence ID" value="NZ_JMFG01000002.1"/>
</dbReference>
<protein>
    <recommendedName>
        <fullName evidence="4 5">Small ribosomal subunit protein bS21</fullName>
    </recommendedName>
</protein>
<evidence type="ECO:0000256" key="4">
    <source>
        <dbReference type="ARBA" id="ARBA00035135"/>
    </source>
</evidence>
<dbReference type="EMBL" id="DSHW01000101">
    <property type="protein sequence ID" value="HEQ88044.1"/>
    <property type="molecule type" value="Genomic_DNA"/>
</dbReference>
<reference evidence="9 10" key="1">
    <citation type="submission" date="2014-04" db="EMBL/GenBank/DDBJ databases">
        <title>The Genome Sequence of Thermoanaerobaculum aquaticum MP-01, The First Cultivated Group 23 Acidobacterium.</title>
        <authorList>
            <person name="Stamps B.W."/>
            <person name="Losey N.A."/>
            <person name="Lawson P.A."/>
            <person name="Stevenson B.S."/>
        </authorList>
    </citation>
    <scope>NUCLEOTIDE SEQUENCE [LARGE SCALE GENOMIC DNA]</scope>
    <source>
        <strain evidence="9 10">MP-01</strain>
    </source>
</reference>
<dbReference type="Pfam" id="PF01165">
    <property type="entry name" value="Ribosomal_S21"/>
    <property type="match status" value="1"/>
</dbReference>
<comment type="caution">
    <text evidence="9">The sequence shown here is derived from an EMBL/GenBank/DDBJ whole genome shotgun (WGS) entry which is preliminary data.</text>
</comment>
<dbReference type="InterPro" id="IPR018278">
    <property type="entry name" value="Ribosomal_bS21_CS"/>
</dbReference>
<evidence type="ECO:0000256" key="6">
    <source>
        <dbReference type="RuleBase" id="RU000667"/>
    </source>
</evidence>
<evidence type="ECO:0000313" key="7">
    <source>
        <dbReference type="EMBL" id="HEQ88044.1"/>
    </source>
</evidence>
<evidence type="ECO:0000313" key="9">
    <source>
        <dbReference type="EMBL" id="KDA54997.1"/>
    </source>
</evidence>
<evidence type="ECO:0000256" key="2">
    <source>
        <dbReference type="ARBA" id="ARBA00022980"/>
    </source>
</evidence>
<evidence type="ECO:0000256" key="5">
    <source>
        <dbReference type="HAMAP-Rule" id="MF_00358"/>
    </source>
</evidence>
<dbReference type="PRINTS" id="PR00976">
    <property type="entry name" value="RIBOSOMALS21"/>
</dbReference>
<dbReference type="NCBIfam" id="TIGR00030">
    <property type="entry name" value="S21p"/>
    <property type="match status" value="1"/>
</dbReference>
<dbReference type="GO" id="GO:0005840">
    <property type="term" value="C:ribosome"/>
    <property type="evidence" value="ECO:0007669"/>
    <property type="project" value="UniProtKB-KW"/>
</dbReference>
<organism evidence="9 10">
    <name type="scientific">Thermoanaerobaculum aquaticum</name>
    <dbReference type="NCBI Taxonomy" id="1312852"/>
    <lineage>
        <taxon>Bacteria</taxon>
        <taxon>Pseudomonadati</taxon>
        <taxon>Acidobacteriota</taxon>
        <taxon>Thermoanaerobaculia</taxon>
        <taxon>Thermoanaerobaculales</taxon>
        <taxon>Thermoanaerobaculaceae</taxon>
        <taxon>Thermoanaerobaculum</taxon>
    </lineage>
</organism>
<proteinExistence type="inferred from homology"/>
<sequence length="70" mass="8467">MPTVVHVRENESFEQALRRFKRKCEKAGILSEIKKRQHYEKPSERRKRKLIQARKKLLRKLAQQRKAGLL</sequence>
<dbReference type="EMBL" id="DSMR01000279">
    <property type="protein sequence ID" value="HET47283.1"/>
    <property type="molecule type" value="Genomic_DNA"/>
</dbReference>
<evidence type="ECO:0000313" key="8">
    <source>
        <dbReference type="EMBL" id="HET47283.1"/>
    </source>
</evidence>
<dbReference type="Gene3D" id="1.20.5.1150">
    <property type="entry name" value="Ribosomal protein S8"/>
    <property type="match status" value="1"/>
</dbReference>
<dbReference type="GO" id="GO:0003735">
    <property type="term" value="F:structural constituent of ribosome"/>
    <property type="evidence" value="ECO:0007669"/>
    <property type="project" value="InterPro"/>
</dbReference>
<dbReference type="OrthoDB" id="9799244at2"/>
<gene>
    <name evidence="5" type="primary">rpsU</name>
    <name evidence="9" type="ORF">EG19_04155</name>
    <name evidence="7" type="ORF">ENP06_01375</name>
    <name evidence="8" type="ORF">ENQ31_03870</name>
</gene>
<dbReference type="PROSITE" id="PS01181">
    <property type="entry name" value="RIBOSOMAL_S21"/>
    <property type="match status" value="1"/>
</dbReference>
<name>A0A062XQX2_9BACT</name>
<dbReference type="STRING" id="1312852.EG19_04155"/>
<dbReference type="GO" id="GO:0006412">
    <property type="term" value="P:translation"/>
    <property type="evidence" value="ECO:0007669"/>
    <property type="project" value="UniProtKB-UniRule"/>
</dbReference>
<dbReference type="PANTHER" id="PTHR21109:SF22">
    <property type="entry name" value="SMALL RIBOSOMAL SUBUNIT PROTEIN BS21"/>
    <property type="match status" value="1"/>
</dbReference>
<reference evidence="7" key="2">
    <citation type="journal article" date="2020" name="mSystems">
        <title>Genome- and Community-Level Interaction Insights into Carbon Utilization and Element Cycling Functions of Hydrothermarchaeota in Hydrothermal Sediment.</title>
        <authorList>
            <person name="Zhou Z."/>
            <person name="Liu Y."/>
            <person name="Xu W."/>
            <person name="Pan J."/>
            <person name="Luo Z.H."/>
            <person name="Li M."/>
        </authorList>
    </citation>
    <scope>NUCLEOTIDE SEQUENCE [LARGE SCALE GENOMIC DNA]</scope>
    <source>
        <strain evidence="7">SpSt-186</strain>
        <strain evidence="8">SpSt-299</strain>
    </source>
</reference>
<keyword evidence="3 5" id="KW-0687">Ribonucleoprotein</keyword>
<dbReference type="Proteomes" id="UP000027284">
    <property type="component" value="Unassembled WGS sequence"/>
</dbReference>
<evidence type="ECO:0000256" key="3">
    <source>
        <dbReference type="ARBA" id="ARBA00023274"/>
    </source>
</evidence>
<dbReference type="HAMAP" id="MF_00358">
    <property type="entry name" value="Ribosomal_bS21"/>
    <property type="match status" value="1"/>
</dbReference>
<dbReference type="AlphaFoldDB" id="A0A062XQX2"/>
<dbReference type="GO" id="GO:1990904">
    <property type="term" value="C:ribonucleoprotein complex"/>
    <property type="evidence" value="ECO:0007669"/>
    <property type="project" value="UniProtKB-KW"/>
</dbReference>
<dbReference type="InterPro" id="IPR038380">
    <property type="entry name" value="Ribosomal_bS21_sf"/>
</dbReference>
<evidence type="ECO:0000313" key="10">
    <source>
        <dbReference type="Proteomes" id="UP000027284"/>
    </source>
</evidence>
<dbReference type="InterPro" id="IPR001911">
    <property type="entry name" value="Ribosomal_bS21"/>
</dbReference>
<keyword evidence="2 5" id="KW-0689">Ribosomal protein</keyword>
<accession>A0A062XQX2</accession>
<comment type="similarity">
    <text evidence="1 5 6">Belongs to the bacterial ribosomal protein bS21 family.</text>
</comment>
<keyword evidence="10" id="KW-1185">Reference proteome</keyword>
<evidence type="ECO:0000256" key="1">
    <source>
        <dbReference type="ARBA" id="ARBA00006640"/>
    </source>
</evidence>